<name>A0ABW4W237_9BACI</name>
<dbReference type="RefSeq" id="WP_377556437.1">
    <property type="nucleotide sequence ID" value="NZ_JBHUHQ010000015.1"/>
</dbReference>
<comment type="caution">
    <text evidence="1">The sequence shown here is derived from an EMBL/GenBank/DDBJ whole genome shotgun (WGS) entry which is preliminary data.</text>
</comment>
<dbReference type="Gene3D" id="3.90.1720.10">
    <property type="entry name" value="endopeptidase domain like (from Nostoc punctiforme)"/>
    <property type="match status" value="1"/>
</dbReference>
<reference evidence="2" key="1">
    <citation type="journal article" date="2019" name="Int. J. Syst. Evol. Microbiol.">
        <title>The Global Catalogue of Microorganisms (GCM) 10K type strain sequencing project: providing services to taxonomists for standard genome sequencing and annotation.</title>
        <authorList>
            <consortium name="The Broad Institute Genomics Platform"/>
            <consortium name="The Broad Institute Genome Sequencing Center for Infectious Disease"/>
            <person name="Wu L."/>
            <person name="Ma J."/>
        </authorList>
    </citation>
    <scope>NUCLEOTIDE SEQUENCE [LARGE SCALE GENOMIC DNA]</scope>
    <source>
        <strain evidence="2">R28</strain>
    </source>
</reference>
<dbReference type="EMBL" id="JBHUHQ010000015">
    <property type="protein sequence ID" value="MFD2044340.1"/>
    <property type="molecule type" value="Genomic_DNA"/>
</dbReference>
<evidence type="ECO:0000313" key="2">
    <source>
        <dbReference type="Proteomes" id="UP001597383"/>
    </source>
</evidence>
<protein>
    <submittedName>
        <fullName evidence="1">Uncharacterized protein</fullName>
    </submittedName>
</protein>
<organism evidence="1 2">
    <name type="scientific">Ornithinibacillus salinisoli</name>
    <dbReference type="NCBI Taxonomy" id="1848459"/>
    <lineage>
        <taxon>Bacteria</taxon>
        <taxon>Bacillati</taxon>
        <taxon>Bacillota</taxon>
        <taxon>Bacilli</taxon>
        <taxon>Bacillales</taxon>
        <taxon>Bacillaceae</taxon>
        <taxon>Ornithinibacillus</taxon>
    </lineage>
</organism>
<keyword evidence="2" id="KW-1185">Reference proteome</keyword>
<proteinExistence type="predicted"/>
<dbReference type="Proteomes" id="UP001597383">
    <property type="component" value="Unassembled WGS sequence"/>
</dbReference>
<evidence type="ECO:0000313" key="1">
    <source>
        <dbReference type="EMBL" id="MFD2044340.1"/>
    </source>
</evidence>
<dbReference type="InterPro" id="IPR038765">
    <property type="entry name" value="Papain-like_cys_pep_sf"/>
</dbReference>
<gene>
    <name evidence="1" type="ORF">ACFSJF_08695</name>
</gene>
<sequence length="208" mass="24131">MREKTIYLLFSDTGTYLSRAINYCTKQSLNHVSISFDPELNEVYSFGRINPRNPFSGGFVKENIRGNFLKHAKCKIYSLQLTEPEYNKILSNIKEIETNAANYKYNFLGLIGILLQIEINRDHALFCSQFVATVLKDYEDFKLEKPICFVTPADIREQSGLQLIYQGKLGEYPEQFITDTDNMQDETLVAKQSLLLFVRKKVKQFVIR</sequence>
<dbReference type="SUPFAM" id="SSF54001">
    <property type="entry name" value="Cysteine proteinases"/>
    <property type="match status" value="1"/>
</dbReference>
<accession>A0ABW4W237</accession>